<dbReference type="Proteomes" id="UP001165064">
    <property type="component" value="Unassembled WGS sequence"/>
</dbReference>
<proteinExistence type="predicted"/>
<comment type="caution">
    <text evidence="1">The sequence shown here is derived from an EMBL/GenBank/DDBJ whole genome shotgun (WGS) entry which is preliminary data.</text>
</comment>
<gene>
    <name evidence="1" type="ORF">Amon02_000076400</name>
</gene>
<protein>
    <submittedName>
        <fullName evidence="1">Unnamed protein product</fullName>
    </submittedName>
</protein>
<name>A0ACB5SST1_AMBMO</name>
<keyword evidence="2" id="KW-1185">Reference proteome</keyword>
<organism evidence="1 2">
    <name type="scientific">Ambrosiozyma monospora</name>
    <name type="common">Yeast</name>
    <name type="synonym">Endomycopsis monosporus</name>
    <dbReference type="NCBI Taxonomy" id="43982"/>
    <lineage>
        <taxon>Eukaryota</taxon>
        <taxon>Fungi</taxon>
        <taxon>Dikarya</taxon>
        <taxon>Ascomycota</taxon>
        <taxon>Saccharomycotina</taxon>
        <taxon>Pichiomycetes</taxon>
        <taxon>Pichiales</taxon>
        <taxon>Pichiaceae</taxon>
        <taxon>Ambrosiozyma</taxon>
    </lineage>
</organism>
<dbReference type="EMBL" id="BSXS01000305">
    <property type="protein sequence ID" value="GME71912.1"/>
    <property type="molecule type" value="Genomic_DNA"/>
</dbReference>
<sequence>MDMANRLPCYMKHKTVCSAVEKGIYFEFKYNDLISSGTRAMTISNIRQLIRASRSRGMVCSSGLDIDHLHFVRSYHDVVNLLCVIGLDNSRASLLFKDWSSKVLLNGRLRVKSFKQTVVISGDDGLIDNKLESRVSADDKSKAGGSNSKMDASGYTHGKRKSDLLEREKAKVAAKKQKI</sequence>
<evidence type="ECO:0000313" key="1">
    <source>
        <dbReference type="EMBL" id="GME71912.1"/>
    </source>
</evidence>
<reference evidence="1" key="1">
    <citation type="submission" date="2023-04" db="EMBL/GenBank/DDBJ databases">
        <title>Ambrosiozyma monospora NBRC 10751.</title>
        <authorList>
            <person name="Ichikawa N."/>
            <person name="Sato H."/>
            <person name="Tonouchi N."/>
        </authorList>
    </citation>
    <scope>NUCLEOTIDE SEQUENCE</scope>
    <source>
        <strain evidence="1">NBRC 10751</strain>
    </source>
</reference>
<evidence type="ECO:0000313" key="2">
    <source>
        <dbReference type="Proteomes" id="UP001165064"/>
    </source>
</evidence>
<accession>A0ACB5SST1</accession>